<evidence type="ECO:0000256" key="1">
    <source>
        <dbReference type="SAM" id="Phobius"/>
    </source>
</evidence>
<dbReference type="EMBL" id="BOMG01000061">
    <property type="protein sequence ID" value="GID56686.1"/>
    <property type="molecule type" value="Genomic_DNA"/>
</dbReference>
<keyword evidence="1" id="KW-0472">Membrane</keyword>
<feature type="transmembrane region" description="Helical" evidence="1">
    <location>
        <begin position="46"/>
        <end position="66"/>
    </location>
</feature>
<reference evidence="2 3" key="1">
    <citation type="submission" date="2021-01" db="EMBL/GenBank/DDBJ databases">
        <title>Whole genome shotgun sequence of Actinoplanes couchii NBRC 106145.</title>
        <authorList>
            <person name="Komaki H."/>
            <person name="Tamura T."/>
        </authorList>
    </citation>
    <scope>NUCLEOTIDE SEQUENCE [LARGE SCALE GENOMIC DNA]</scope>
    <source>
        <strain evidence="2 3">NBRC 106145</strain>
    </source>
</reference>
<protein>
    <recommendedName>
        <fullName evidence="4">DUF3817 domain-containing protein</fullName>
    </recommendedName>
</protein>
<evidence type="ECO:0008006" key="4">
    <source>
        <dbReference type="Google" id="ProtNLM"/>
    </source>
</evidence>
<evidence type="ECO:0000313" key="3">
    <source>
        <dbReference type="Proteomes" id="UP000612282"/>
    </source>
</evidence>
<proteinExistence type="predicted"/>
<keyword evidence="1" id="KW-1133">Transmembrane helix</keyword>
<feature type="transmembrane region" description="Helical" evidence="1">
    <location>
        <begin position="24"/>
        <end position="39"/>
    </location>
</feature>
<keyword evidence="3" id="KW-1185">Reference proteome</keyword>
<accession>A0ABQ3XDX8</accession>
<comment type="caution">
    <text evidence="2">The sequence shown here is derived from an EMBL/GenBank/DDBJ whole genome shotgun (WGS) entry which is preliminary data.</text>
</comment>
<gene>
    <name evidence="2" type="ORF">Aco03nite_050900</name>
</gene>
<dbReference type="RefSeq" id="WP_203798566.1">
    <property type="nucleotide sequence ID" value="NZ_BAAAQE010000018.1"/>
</dbReference>
<keyword evidence="1" id="KW-0812">Transmembrane</keyword>
<organism evidence="2 3">
    <name type="scientific">Actinoplanes couchii</name>
    <dbReference type="NCBI Taxonomy" id="403638"/>
    <lineage>
        <taxon>Bacteria</taxon>
        <taxon>Bacillati</taxon>
        <taxon>Actinomycetota</taxon>
        <taxon>Actinomycetes</taxon>
        <taxon>Micromonosporales</taxon>
        <taxon>Micromonosporaceae</taxon>
        <taxon>Actinoplanes</taxon>
    </lineage>
</organism>
<evidence type="ECO:0000313" key="2">
    <source>
        <dbReference type="EMBL" id="GID56686.1"/>
    </source>
</evidence>
<sequence length="80" mass="8378">MLSLTVLLLNLATAHLPVITSLGGPVHGCAYLIVVVFALRHPRASLVTRLVALLPGIGGILVLRSLTPPRTGAPRPTTPR</sequence>
<name>A0ABQ3XDX8_9ACTN</name>
<dbReference type="Proteomes" id="UP000612282">
    <property type="component" value="Unassembled WGS sequence"/>
</dbReference>